<dbReference type="Pfam" id="PF01042">
    <property type="entry name" value="Ribonuc_L-PSP"/>
    <property type="match status" value="1"/>
</dbReference>
<organism evidence="1 2">
    <name type="scientific">Ramlibacter humi</name>
    <dbReference type="NCBI Taxonomy" id="2530451"/>
    <lineage>
        <taxon>Bacteria</taxon>
        <taxon>Pseudomonadati</taxon>
        <taxon>Pseudomonadota</taxon>
        <taxon>Betaproteobacteria</taxon>
        <taxon>Burkholderiales</taxon>
        <taxon>Comamonadaceae</taxon>
        <taxon>Ramlibacter</taxon>
    </lineage>
</organism>
<name>A0A4Z0BHV2_9BURK</name>
<reference evidence="1 2" key="1">
    <citation type="submission" date="2019-03" db="EMBL/GenBank/DDBJ databases">
        <title>Ramlibacter sp. 18x22-1, whole genome shotgun sequence.</title>
        <authorList>
            <person name="Zhang X."/>
            <person name="Feng G."/>
            <person name="Zhu H."/>
        </authorList>
    </citation>
    <scope>NUCLEOTIDE SEQUENCE [LARGE SCALE GENOMIC DNA]</scope>
    <source>
        <strain evidence="1 2">18x22-1</strain>
    </source>
</reference>
<proteinExistence type="predicted"/>
<dbReference type="InterPro" id="IPR035959">
    <property type="entry name" value="RutC-like_sf"/>
</dbReference>
<dbReference type="AlphaFoldDB" id="A0A4Z0BHV2"/>
<comment type="caution">
    <text evidence="1">The sequence shown here is derived from an EMBL/GenBank/DDBJ whole genome shotgun (WGS) entry which is preliminary data.</text>
</comment>
<dbReference type="InterPro" id="IPR013813">
    <property type="entry name" value="Endoribo_LPSP/chorism_mut-like"/>
</dbReference>
<sequence>MIADREATLFRLAHELGLDPDAEQRIGGIYTPVVVHNGTAWVSGQVPRVGNEVIAVGRVPDQAPLELAKKGARVSALRALILVRQAAGGLDRIAQVLRMGVYVHSAPDFGGHSEVGDAASEVLYSVLGPQAGRHSRTSVGVAQLPKSASVEIELAVALQAEAGDGR</sequence>
<dbReference type="RefSeq" id="WP_135250614.1">
    <property type="nucleotide sequence ID" value="NZ_SMLK01000005.1"/>
</dbReference>
<gene>
    <name evidence="1" type="ORF">EZ216_15105</name>
</gene>
<dbReference type="EMBL" id="SMLK01000005">
    <property type="protein sequence ID" value="TFY98895.1"/>
    <property type="molecule type" value="Genomic_DNA"/>
</dbReference>
<accession>A0A4Z0BHV2</accession>
<dbReference type="Gene3D" id="3.30.1330.40">
    <property type="entry name" value="RutC-like"/>
    <property type="match status" value="1"/>
</dbReference>
<dbReference type="Proteomes" id="UP000297839">
    <property type="component" value="Unassembled WGS sequence"/>
</dbReference>
<keyword evidence="2" id="KW-1185">Reference proteome</keyword>
<dbReference type="PANTHER" id="PTHR43760">
    <property type="entry name" value="ENDORIBONUCLEASE-RELATED"/>
    <property type="match status" value="1"/>
</dbReference>
<dbReference type="InterPro" id="IPR006175">
    <property type="entry name" value="YjgF/YER057c/UK114"/>
</dbReference>
<dbReference type="SUPFAM" id="SSF55298">
    <property type="entry name" value="YjgF-like"/>
    <property type="match status" value="1"/>
</dbReference>
<evidence type="ECO:0000313" key="1">
    <source>
        <dbReference type="EMBL" id="TFY98895.1"/>
    </source>
</evidence>
<dbReference type="CDD" id="cd02199">
    <property type="entry name" value="YjgF_YER057c_UK114_like_1"/>
    <property type="match status" value="1"/>
</dbReference>
<dbReference type="PANTHER" id="PTHR43760:SF1">
    <property type="entry name" value="ENDORIBONUCLEASE L-PSP_CHORISMATE MUTASE-LIKE DOMAIN-CONTAINING PROTEIN"/>
    <property type="match status" value="1"/>
</dbReference>
<dbReference type="OrthoDB" id="8587942at2"/>
<evidence type="ECO:0000313" key="2">
    <source>
        <dbReference type="Proteomes" id="UP000297839"/>
    </source>
</evidence>
<protein>
    <submittedName>
        <fullName evidence="1">RidA family protein</fullName>
    </submittedName>
</protein>